<organism evidence="2">
    <name type="scientific">Athelia psychrophila</name>
    <dbReference type="NCBI Taxonomy" id="1759441"/>
    <lineage>
        <taxon>Eukaryota</taxon>
        <taxon>Fungi</taxon>
        <taxon>Dikarya</taxon>
        <taxon>Basidiomycota</taxon>
        <taxon>Agaricomycotina</taxon>
        <taxon>Agaricomycetes</taxon>
        <taxon>Agaricomycetidae</taxon>
        <taxon>Atheliales</taxon>
        <taxon>Atheliaceae</taxon>
        <taxon>Athelia</taxon>
    </lineage>
</organism>
<protein>
    <submittedName>
        <fullName evidence="2">Uncharacterized protein</fullName>
    </submittedName>
</protein>
<evidence type="ECO:0000313" key="2">
    <source>
        <dbReference type="EMBL" id="KZP05879.1"/>
    </source>
</evidence>
<dbReference type="EMBL" id="KV417814">
    <property type="protein sequence ID" value="KZP05879.1"/>
    <property type="molecule type" value="Genomic_DNA"/>
</dbReference>
<proteinExistence type="predicted"/>
<evidence type="ECO:0000256" key="1">
    <source>
        <dbReference type="SAM" id="MobiDB-lite"/>
    </source>
</evidence>
<feature type="region of interest" description="Disordered" evidence="1">
    <location>
        <begin position="112"/>
        <end position="134"/>
    </location>
</feature>
<gene>
    <name evidence="2" type="ORF">FIBSPDRAFT_966917</name>
</gene>
<dbReference type="AlphaFoldDB" id="A0A167WAK4"/>
<accession>A0A167WAK4</accession>
<reference evidence="2" key="1">
    <citation type="journal article" date="2016" name="Mol. Biol. Evol.">
        <title>Comparative Genomics of Early-Diverging Mushroom-Forming Fungi Provides Insights into the Origins of Lignocellulose Decay Capabilities.</title>
        <authorList>
            <person name="Nagy L.G."/>
            <person name="Riley R."/>
            <person name="Tritt A."/>
            <person name="Adam C."/>
            <person name="Daum C."/>
            <person name="Floudas D."/>
            <person name="Sun H."/>
            <person name="Yadav J.S."/>
            <person name="Pangilinan J."/>
            <person name="Larsson K.H."/>
            <person name="Matsuura K."/>
            <person name="Barry K."/>
            <person name="Labutti K."/>
            <person name="Kuo R."/>
            <person name="Ohm R.A."/>
            <person name="Bhattacharya S.S."/>
            <person name="Shirouzu T."/>
            <person name="Yoshinaga Y."/>
            <person name="Martin F.M."/>
            <person name="Grigoriev I.V."/>
            <person name="Hibbett D.S."/>
        </authorList>
    </citation>
    <scope>NUCLEOTIDE SEQUENCE [LARGE SCALE GENOMIC DNA]</scope>
    <source>
        <strain evidence="2">CBS 109695</strain>
    </source>
</reference>
<feature type="compositionally biased region" description="Polar residues" evidence="1">
    <location>
        <begin position="31"/>
        <end position="47"/>
    </location>
</feature>
<sequence>MGPGSVLALSGPAANSPFHQLKQLPPPVTTVLMSSCGSTRRLNSKRSSLIPPPSKDNQVESQDSHVEVVVVSCEQLLKSSQGRHPDYTVFQPSYTVRTLPASNAQQFARDLGIGPDLASHSPTRHSISTRRTPEPIEQSYAELWKSVVVASR</sequence>
<feature type="region of interest" description="Disordered" evidence="1">
    <location>
        <begin position="1"/>
        <end position="62"/>
    </location>
</feature>
<feature type="compositionally biased region" description="Polar residues" evidence="1">
    <location>
        <begin position="120"/>
        <end position="130"/>
    </location>
</feature>
<name>A0A167WAK4_9AGAM</name>